<reference evidence="2 3" key="1">
    <citation type="submission" date="2016-07" db="EMBL/GenBank/DDBJ databases">
        <title>Draft genome of the white-rot fungus Obba rivulosa 3A-2.</title>
        <authorList>
            <consortium name="DOE Joint Genome Institute"/>
            <person name="Miettinen O."/>
            <person name="Riley R."/>
            <person name="Acob R."/>
            <person name="Barry K."/>
            <person name="Cullen D."/>
            <person name="De Vries R."/>
            <person name="Hainaut M."/>
            <person name="Hatakka A."/>
            <person name="Henrissat B."/>
            <person name="Hilden K."/>
            <person name="Kuo R."/>
            <person name="Labutti K."/>
            <person name="Lipzen A."/>
            <person name="Makela M.R."/>
            <person name="Sandor L."/>
            <person name="Spatafora J.W."/>
            <person name="Grigoriev I.V."/>
            <person name="Hibbett D.S."/>
        </authorList>
    </citation>
    <scope>NUCLEOTIDE SEQUENCE [LARGE SCALE GENOMIC DNA]</scope>
    <source>
        <strain evidence="2 3">3A-2</strain>
    </source>
</reference>
<name>A0A8E2ALI5_9APHY</name>
<dbReference type="AlphaFoldDB" id="A0A8E2ALI5"/>
<organism evidence="2 3">
    <name type="scientific">Obba rivulosa</name>
    <dbReference type="NCBI Taxonomy" id="1052685"/>
    <lineage>
        <taxon>Eukaryota</taxon>
        <taxon>Fungi</taxon>
        <taxon>Dikarya</taxon>
        <taxon>Basidiomycota</taxon>
        <taxon>Agaricomycotina</taxon>
        <taxon>Agaricomycetes</taxon>
        <taxon>Polyporales</taxon>
        <taxon>Gelatoporiaceae</taxon>
        <taxon>Obba</taxon>
    </lineage>
</organism>
<feature type="compositionally biased region" description="Polar residues" evidence="1">
    <location>
        <begin position="213"/>
        <end position="228"/>
    </location>
</feature>
<evidence type="ECO:0000313" key="3">
    <source>
        <dbReference type="Proteomes" id="UP000250043"/>
    </source>
</evidence>
<dbReference type="Proteomes" id="UP000250043">
    <property type="component" value="Unassembled WGS sequence"/>
</dbReference>
<feature type="region of interest" description="Disordered" evidence="1">
    <location>
        <begin position="89"/>
        <end position="149"/>
    </location>
</feature>
<accession>A0A8E2ALI5</accession>
<sequence length="244" mass="26376">MVATMLFPTLKPETRPIEEALQEKRRKQIAAAKKKRAEALRLASKAPTASDGSITVCDSSMESDVSFAYSADHSSSESDHSLASFRRSLRSMSRPALPRNLTGSKLRRKKSCHEPDAPSSSSEDAVSGSEQNEGEAKETVPSDASQRAPHPASLIVVTTRHMQHAARQVHKVTTRHVRTVHHGTVKGVQDATRHMQKAAKSFKTGSSRVAQVLGTGSSSALQQDTQQPADMEREETIGPAPCSS</sequence>
<protein>
    <submittedName>
        <fullName evidence="2">Uncharacterized protein</fullName>
    </submittedName>
</protein>
<evidence type="ECO:0000256" key="1">
    <source>
        <dbReference type="SAM" id="MobiDB-lite"/>
    </source>
</evidence>
<keyword evidence="3" id="KW-1185">Reference proteome</keyword>
<feature type="region of interest" description="Disordered" evidence="1">
    <location>
        <begin position="213"/>
        <end position="244"/>
    </location>
</feature>
<dbReference type="EMBL" id="KV722530">
    <property type="protein sequence ID" value="OCH86393.1"/>
    <property type="molecule type" value="Genomic_DNA"/>
</dbReference>
<proteinExistence type="predicted"/>
<gene>
    <name evidence="2" type="ORF">OBBRIDRAFT_838195</name>
</gene>
<evidence type="ECO:0000313" key="2">
    <source>
        <dbReference type="EMBL" id="OCH86393.1"/>
    </source>
</evidence>
<feature type="compositionally biased region" description="Low complexity" evidence="1">
    <location>
        <begin position="117"/>
        <end position="129"/>
    </location>
</feature>